<dbReference type="EMBL" id="BAABFT010000024">
    <property type="protein sequence ID" value="GAA4339975.1"/>
    <property type="molecule type" value="Genomic_DNA"/>
</dbReference>
<accession>A0ABP8HIU8</accession>
<reference evidence="2" key="1">
    <citation type="journal article" date="2019" name="Int. J. Syst. Evol. Microbiol.">
        <title>The Global Catalogue of Microorganisms (GCM) 10K type strain sequencing project: providing services to taxonomists for standard genome sequencing and annotation.</title>
        <authorList>
            <consortium name="The Broad Institute Genomics Platform"/>
            <consortium name="The Broad Institute Genome Sequencing Center for Infectious Disease"/>
            <person name="Wu L."/>
            <person name="Ma J."/>
        </authorList>
    </citation>
    <scope>NUCLEOTIDE SEQUENCE [LARGE SCALE GENOMIC DNA]</scope>
    <source>
        <strain evidence="2">JCM 17705</strain>
    </source>
</reference>
<dbReference type="RefSeq" id="WP_345214063.1">
    <property type="nucleotide sequence ID" value="NZ_BAABFT010000024.1"/>
</dbReference>
<keyword evidence="2" id="KW-1185">Reference proteome</keyword>
<name>A0ABP8HIU8_9SPHI</name>
<proteinExistence type="predicted"/>
<gene>
    <name evidence="1" type="ORF">GCM10023149_51060</name>
</gene>
<sequence>MTKFEQSVPQYVTGNLPADQLPAVAILGLQDGFDSSSLWILAGLGKNELTPDIEKYYYAALKELNIAVPDLRLATLQYALIIVRQIINGEKDIVDGIAEIHYKVLRRYDFWSEIKNYVYDSIYFNTLYGLLVTYEDLQYEHVEGVADKSEEMNNVKAEMHSALIEWNDVMKSYPGL</sequence>
<organism evidence="1 2">
    <name type="scientific">Mucilaginibacter gynuensis</name>
    <dbReference type="NCBI Taxonomy" id="1302236"/>
    <lineage>
        <taxon>Bacteria</taxon>
        <taxon>Pseudomonadati</taxon>
        <taxon>Bacteroidota</taxon>
        <taxon>Sphingobacteriia</taxon>
        <taxon>Sphingobacteriales</taxon>
        <taxon>Sphingobacteriaceae</taxon>
        <taxon>Mucilaginibacter</taxon>
    </lineage>
</organism>
<dbReference type="Proteomes" id="UP001500582">
    <property type="component" value="Unassembled WGS sequence"/>
</dbReference>
<evidence type="ECO:0000313" key="2">
    <source>
        <dbReference type="Proteomes" id="UP001500582"/>
    </source>
</evidence>
<protein>
    <submittedName>
        <fullName evidence="1">Uncharacterized protein</fullName>
    </submittedName>
</protein>
<evidence type="ECO:0000313" key="1">
    <source>
        <dbReference type="EMBL" id="GAA4339975.1"/>
    </source>
</evidence>
<comment type="caution">
    <text evidence="1">The sequence shown here is derived from an EMBL/GenBank/DDBJ whole genome shotgun (WGS) entry which is preliminary data.</text>
</comment>